<protein>
    <submittedName>
        <fullName evidence="1">Uncharacterized protein</fullName>
    </submittedName>
</protein>
<evidence type="ECO:0000313" key="1">
    <source>
        <dbReference type="EMBL" id="GFO47381.1"/>
    </source>
</evidence>
<dbReference type="EMBL" id="BLXT01008305">
    <property type="protein sequence ID" value="GFO47381.1"/>
    <property type="molecule type" value="Genomic_DNA"/>
</dbReference>
<dbReference type="AlphaFoldDB" id="A0AAV4DU11"/>
<comment type="caution">
    <text evidence="1">The sequence shown here is derived from an EMBL/GenBank/DDBJ whole genome shotgun (WGS) entry which is preliminary data.</text>
</comment>
<dbReference type="Proteomes" id="UP000735302">
    <property type="component" value="Unassembled WGS sequence"/>
</dbReference>
<evidence type="ECO:0000313" key="2">
    <source>
        <dbReference type="Proteomes" id="UP000735302"/>
    </source>
</evidence>
<name>A0AAV4DU11_9GAST</name>
<keyword evidence="2" id="KW-1185">Reference proteome</keyword>
<organism evidence="1 2">
    <name type="scientific">Plakobranchus ocellatus</name>
    <dbReference type="NCBI Taxonomy" id="259542"/>
    <lineage>
        <taxon>Eukaryota</taxon>
        <taxon>Metazoa</taxon>
        <taxon>Spiralia</taxon>
        <taxon>Lophotrochozoa</taxon>
        <taxon>Mollusca</taxon>
        <taxon>Gastropoda</taxon>
        <taxon>Heterobranchia</taxon>
        <taxon>Euthyneura</taxon>
        <taxon>Panpulmonata</taxon>
        <taxon>Sacoglossa</taxon>
        <taxon>Placobranchoidea</taxon>
        <taxon>Plakobranchidae</taxon>
        <taxon>Plakobranchus</taxon>
    </lineage>
</organism>
<sequence>MDASKTYQDLFKVFKTAHPSLKPSEIQMKVNSKWTVFKKEVKEGNDKNFNDEMNALKVKVARLKSGSYLCKSSTLFGKKVGLLKGQTSFMKYSLTWQKTSAKEVREQEENVKGQCVGLH</sequence>
<proteinExistence type="predicted"/>
<reference evidence="1 2" key="1">
    <citation type="journal article" date="2021" name="Elife">
        <title>Chloroplast acquisition without the gene transfer in kleptoplastic sea slugs, Plakobranchus ocellatus.</title>
        <authorList>
            <person name="Maeda T."/>
            <person name="Takahashi S."/>
            <person name="Yoshida T."/>
            <person name="Shimamura S."/>
            <person name="Takaki Y."/>
            <person name="Nagai Y."/>
            <person name="Toyoda A."/>
            <person name="Suzuki Y."/>
            <person name="Arimoto A."/>
            <person name="Ishii H."/>
            <person name="Satoh N."/>
            <person name="Nishiyama T."/>
            <person name="Hasebe M."/>
            <person name="Maruyama T."/>
            <person name="Minagawa J."/>
            <person name="Obokata J."/>
            <person name="Shigenobu S."/>
        </authorList>
    </citation>
    <scope>NUCLEOTIDE SEQUENCE [LARGE SCALE GENOMIC DNA]</scope>
</reference>
<gene>
    <name evidence="1" type="ORF">PoB_007388600</name>
</gene>
<feature type="non-terminal residue" evidence="1">
    <location>
        <position position="119"/>
    </location>
</feature>
<accession>A0AAV4DU11</accession>